<comment type="caution">
    <text evidence="2">The sequence shown here is derived from an EMBL/GenBank/DDBJ whole genome shotgun (WGS) entry which is preliminary data.</text>
</comment>
<name>A0A9W8Z9X0_9PLEO</name>
<protein>
    <recommendedName>
        <fullName evidence="1">F-box domain-containing protein</fullName>
    </recommendedName>
</protein>
<dbReference type="OrthoDB" id="5304354at2759"/>
<dbReference type="SUPFAM" id="SSF52047">
    <property type="entry name" value="RNI-like"/>
    <property type="match status" value="1"/>
</dbReference>
<accession>A0A9W8Z9X0</accession>
<evidence type="ECO:0000313" key="3">
    <source>
        <dbReference type="Proteomes" id="UP001140510"/>
    </source>
</evidence>
<sequence length="519" mass="58919">MFVDDLPLELLLTIVGFCENQDAYALALCCRNTYHALSNTLAKHQKLWQQWNTIDSDDHRKPFHKRVLKFAGDPKIAPYIETLSFGCELDERTYTESETTELLKRLLILGNSNWNLFEDIFGDFDDLTNGSPRGHFHPNDHSCQLHWLSAYLVAMAPSLRRLDCFGSTTAGDELLLLLANVARISPSMPTLPLQQLRVVEVRLERGADEGGLPLDWLLASMSLPSVRTFAASRMSGDCVYLKHSEESNLETLILEDCIFEPDVLTRILESIRNLRTFAYSNGGANVGYGSFSPKRVTGALMLHAGHSLEHLTICGRDHDVSFWRRKMEDRHLLTYCQESHEVHHGREWPYVSLADFEKLKTLRCSTSLLTSDPGFIQAETYEIGYTVSECRAANGQRYEDDDFLRPTPGTLRRLAFAARLPQSLKALHLEDYPCHTPLAYYALSEFVQKVDGLLPSLKQLYLDEWGLEYLQNKGLLGMVAQIGLQYEALHDPFQLCTGSRCDYDISSAYQDGSEEEEEE</sequence>
<dbReference type="Proteomes" id="UP001140510">
    <property type="component" value="Unassembled WGS sequence"/>
</dbReference>
<dbReference type="PROSITE" id="PS50181">
    <property type="entry name" value="FBOX"/>
    <property type="match status" value="1"/>
</dbReference>
<reference evidence="2" key="1">
    <citation type="submission" date="2022-10" db="EMBL/GenBank/DDBJ databases">
        <title>Tapping the CABI collections for fungal endophytes: first genome assemblies for Collariella, Neodidymelliopsis, Ascochyta clinopodiicola, Didymella pomorum, Didymosphaeria variabile, Neocosmospora piperis and Neocucurbitaria cava.</title>
        <authorList>
            <person name="Hill R."/>
        </authorList>
    </citation>
    <scope>NUCLEOTIDE SEQUENCE</scope>
    <source>
        <strain evidence="2">IMI 355091</strain>
    </source>
</reference>
<dbReference type="AlphaFoldDB" id="A0A9W8Z9X0"/>
<keyword evidence="3" id="KW-1185">Reference proteome</keyword>
<proteinExistence type="predicted"/>
<organism evidence="2 3">
    <name type="scientific">Didymella pomorum</name>
    <dbReference type="NCBI Taxonomy" id="749634"/>
    <lineage>
        <taxon>Eukaryota</taxon>
        <taxon>Fungi</taxon>
        <taxon>Dikarya</taxon>
        <taxon>Ascomycota</taxon>
        <taxon>Pezizomycotina</taxon>
        <taxon>Dothideomycetes</taxon>
        <taxon>Pleosporomycetidae</taxon>
        <taxon>Pleosporales</taxon>
        <taxon>Pleosporineae</taxon>
        <taxon>Didymellaceae</taxon>
        <taxon>Didymella</taxon>
    </lineage>
</organism>
<gene>
    <name evidence="2" type="ORF">N0V91_007075</name>
</gene>
<evidence type="ECO:0000259" key="1">
    <source>
        <dbReference type="PROSITE" id="PS50181"/>
    </source>
</evidence>
<evidence type="ECO:0000313" key="2">
    <source>
        <dbReference type="EMBL" id="KAJ4402700.1"/>
    </source>
</evidence>
<dbReference type="InterPro" id="IPR001810">
    <property type="entry name" value="F-box_dom"/>
</dbReference>
<feature type="domain" description="F-box" evidence="1">
    <location>
        <begin position="1"/>
        <end position="51"/>
    </location>
</feature>
<dbReference type="EMBL" id="JAPEVA010000059">
    <property type="protein sequence ID" value="KAJ4402700.1"/>
    <property type="molecule type" value="Genomic_DNA"/>
</dbReference>